<evidence type="ECO:0000256" key="1">
    <source>
        <dbReference type="ARBA" id="ARBA00001947"/>
    </source>
</evidence>
<organism evidence="6 7">
    <name type="scientific">Methylocystis parvus</name>
    <dbReference type="NCBI Taxonomy" id="134"/>
    <lineage>
        <taxon>Bacteria</taxon>
        <taxon>Pseudomonadati</taxon>
        <taxon>Pseudomonadota</taxon>
        <taxon>Alphaproteobacteria</taxon>
        <taxon>Hyphomicrobiales</taxon>
        <taxon>Methylocystaceae</taxon>
        <taxon>Methylocystis</taxon>
    </lineage>
</organism>
<dbReference type="CDD" id="cd06256">
    <property type="entry name" value="M14_ASTE_ASPA-like"/>
    <property type="match status" value="1"/>
</dbReference>
<dbReference type="Gene3D" id="3.40.630.10">
    <property type="entry name" value="Zn peptidases"/>
    <property type="match status" value="1"/>
</dbReference>
<reference evidence="6 7" key="1">
    <citation type="submission" date="2019-09" db="EMBL/GenBank/DDBJ databases">
        <title>Isolation and complete genome sequencing of Methylocystis species.</title>
        <authorList>
            <person name="Rumah B.L."/>
            <person name="Stead C.E."/>
            <person name="Stevens B.C."/>
            <person name="Minton N.P."/>
            <person name="Grosse-Honebrink A."/>
            <person name="Zhang Y."/>
        </authorList>
    </citation>
    <scope>NUCLEOTIDE SEQUENCE [LARGE SCALE GENOMIC DNA]</scope>
    <source>
        <strain evidence="6 7">BRCS2</strain>
    </source>
</reference>
<dbReference type="SUPFAM" id="SSF53187">
    <property type="entry name" value="Zn-dependent exopeptidases"/>
    <property type="match status" value="1"/>
</dbReference>
<evidence type="ECO:0000256" key="4">
    <source>
        <dbReference type="ARBA" id="ARBA00022833"/>
    </source>
</evidence>
<keyword evidence="2" id="KW-0479">Metal-binding</keyword>
<dbReference type="KEGG" id="mpar:F7D14_15015"/>
<dbReference type="GO" id="GO:0016788">
    <property type="term" value="F:hydrolase activity, acting on ester bonds"/>
    <property type="evidence" value="ECO:0007669"/>
    <property type="project" value="InterPro"/>
</dbReference>
<evidence type="ECO:0000313" key="6">
    <source>
        <dbReference type="EMBL" id="QGM98660.1"/>
    </source>
</evidence>
<feature type="domain" description="Succinylglutamate desuccinylase/Aspartoacylase catalytic" evidence="5">
    <location>
        <begin position="50"/>
        <end position="207"/>
    </location>
</feature>
<protein>
    <submittedName>
        <fullName evidence="6">Peptidase M14</fullName>
    </submittedName>
</protein>
<evidence type="ECO:0000256" key="2">
    <source>
        <dbReference type="ARBA" id="ARBA00022723"/>
    </source>
</evidence>
<name>A0A6B8MDD3_9HYPH</name>
<proteinExistence type="predicted"/>
<gene>
    <name evidence="6" type="ORF">F7D14_15015</name>
</gene>
<dbReference type="Pfam" id="PF24827">
    <property type="entry name" value="AstE_AspA_cat"/>
    <property type="match status" value="1"/>
</dbReference>
<comment type="cofactor">
    <cofactor evidence="1">
        <name>Zn(2+)</name>
        <dbReference type="ChEBI" id="CHEBI:29105"/>
    </cofactor>
</comment>
<keyword evidence="7" id="KW-1185">Reference proteome</keyword>
<dbReference type="EMBL" id="CP044331">
    <property type="protein sequence ID" value="QGM98660.1"/>
    <property type="molecule type" value="Genomic_DNA"/>
</dbReference>
<dbReference type="InterPro" id="IPR055438">
    <property type="entry name" value="AstE_AspA_cat"/>
</dbReference>
<dbReference type="InterPro" id="IPR053138">
    <property type="entry name" value="N-alpha-Ac-DABA_deacetylase"/>
</dbReference>
<dbReference type="PANTHER" id="PTHR37326:SF1">
    <property type="entry name" value="BLL3975 PROTEIN"/>
    <property type="match status" value="1"/>
</dbReference>
<accession>A0A6B8MDD3</accession>
<evidence type="ECO:0000313" key="7">
    <source>
        <dbReference type="Proteomes" id="UP000422569"/>
    </source>
</evidence>
<dbReference type="AlphaFoldDB" id="A0A6B8MDD3"/>
<sequence>MRMDVTDAPCAVMDRLPPGFLDCPADRLVDILPGPTLFDLPGRDPNPLFVSTLLHGNEYSGLDAMQQVLRAHAARGLPRALLFFVGNIRAAAANLRTLPDERDYNRVWPGSLFCGEAQAEMARWVYDYAKRRGLFASIDIHNNTGFNPHYACVRRLEPKFIALAQLFSRIVVHFQRPVGTQAAAFADLCPAITVECGKAGAGSATQHAVELVEAALSIAHLPDHPPAPHDVDILRTCAIVKPPAEASFSFDGAPADFMFRSDIDHLNFSELTPGASFGVARSGMRLDVLPGDGDDAQPGEYFDYAGGEIRLSRAAIPAMLTIDPRAVKLDCLCYLMHRIGMDGERRDG</sequence>
<evidence type="ECO:0000259" key="5">
    <source>
        <dbReference type="Pfam" id="PF24827"/>
    </source>
</evidence>
<keyword evidence="4" id="KW-0862">Zinc</keyword>
<dbReference type="GO" id="GO:0046872">
    <property type="term" value="F:metal ion binding"/>
    <property type="evidence" value="ECO:0007669"/>
    <property type="project" value="UniProtKB-KW"/>
</dbReference>
<keyword evidence="3" id="KW-0378">Hydrolase</keyword>
<dbReference type="Proteomes" id="UP000422569">
    <property type="component" value="Chromosome"/>
</dbReference>
<evidence type="ECO:0000256" key="3">
    <source>
        <dbReference type="ARBA" id="ARBA00022801"/>
    </source>
</evidence>
<dbReference type="PANTHER" id="PTHR37326">
    <property type="entry name" value="BLL3975 PROTEIN"/>
    <property type="match status" value="1"/>
</dbReference>